<comment type="caution">
    <text evidence="4">The sequence shown here is derived from an EMBL/GenBank/DDBJ whole genome shotgun (WGS) entry which is preliminary data.</text>
</comment>
<dbReference type="GO" id="GO:0006487">
    <property type="term" value="P:protein N-linked glycosylation"/>
    <property type="evidence" value="ECO:0007669"/>
    <property type="project" value="TreeGrafter"/>
</dbReference>
<dbReference type="InterPro" id="IPR029044">
    <property type="entry name" value="Nucleotide-diphossugar_trans"/>
</dbReference>
<accession>A0A4T0KIF3</accession>
<protein>
    <submittedName>
        <fullName evidence="4">Uncharacterized protein</fullName>
    </submittedName>
</protein>
<keyword evidence="2" id="KW-0808">Transferase</keyword>
<dbReference type="GO" id="GO:0000026">
    <property type="term" value="F:alpha-1,2-mannosyltransferase activity"/>
    <property type="evidence" value="ECO:0007669"/>
    <property type="project" value="TreeGrafter"/>
</dbReference>
<dbReference type="InterPro" id="IPR002685">
    <property type="entry name" value="Glyco_trans_15"/>
</dbReference>
<evidence type="ECO:0000256" key="1">
    <source>
        <dbReference type="ARBA" id="ARBA00007677"/>
    </source>
</evidence>
<dbReference type="FunFam" id="3.90.550.10:FF:000051">
    <property type="entry name" value="Alpha-1,2-mannosyltransferase (Ktr4)"/>
    <property type="match status" value="1"/>
</dbReference>
<comment type="similarity">
    <text evidence="1">Belongs to the glycosyltransferase 15 family.</text>
</comment>
<organism evidence="4 5">
    <name type="scientific">Wallemia ichthyophaga</name>
    <dbReference type="NCBI Taxonomy" id="245174"/>
    <lineage>
        <taxon>Eukaryota</taxon>
        <taxon>Fungi</taxon>
        <taxon>Dikarya</taxon>
        <taxon>Basidiomycota</taxon>
        <taxon>Wallemiomycotina</taxon>
        <taxon>Wallemiomycetes</taxon>
        <taxon>Wallemiales</taxon>
        <taxon>Wallemiaceae</taxon>
        <taxon>Wallemia</taxon>
    </lineage>
</organism>
<dbReference type="GO" id="GO:0016020">
    <property type="term" value="C:membrane"/>
    <property type="evidence" value="ECO:0007669"/>
    <property type="project" value="InterPro"/>
</dbReference>
<dbReference type="PANTHER" id="PTHR31121">
    <property type="entry name" value="ALPHA-1,2 MANNOSYLTRANSFERASE KTR1"/>
    <property type="match status" value="1"/>
</dbReference>
<dbReference type="SUPFAM" id="SSF53448">
    <property type="entry name" value="Nucleotide-diphospho-sugar transferases"/>
    <property type="match status" value="1"/>
</dbReference>
<dbReference type="Proteomes" id="UP000306954">
    <property type="component" value="Unassembled WGS sequence"/>
</dbReference>
<proteinExistence type="inferred from homology"/>
<dbReference type="PANTHER" id="PTHR31121:SF6">
    <property type="entry name" value="ALPHA-1,2 MANNOSYLTRANSFERASE KTR1"/>
    <property type="match status" value="1"/>
</dbReference>
<gene>
    <name evidence="4" type="ORF">E3P90_01897</name>
</gene>
<reference evidence="4 5" key="1">
    <citation type="submission" date="2019-03" db="EMBL/GenBank/DDBJ databases">
        <title>Sequencing 23 genomes of Wallemia ichthyophaga.</title>
        <authorList>
            <person name="Gostincar C."/>
        </authorList>
    </citation>
    <scope>NUCLEOTIDE SEQUENCE [LARGE SCALE GENOMIC DNA]</scope>
    <source>
        <strain evidence="4 5">EXF-8621</strain>
    </source>
</reference>
<dbReference type="EMBL" id="SPOF01000017">
    <property type="protein sequence ID" value="TIB12832.1"/>
    <property type="molecule type" value="Genomic_DNA"/>
</dbReference>
<evidence type="ECO:0000256" key="2">
    <source>
        <dbReference type="ARBA" id="ARBA00022679"/>
    </source>
</evidence>
<evidence type="ECO:0000313" key="5">
    <source>
        <dbReference type="Proteomes" id="UP000306954"/>
    </source>
</evidence>
<dbReference type="AlphaFoldDB" id="A0A4T0KIF3"/>
<dbReference type="GO" id="GO:0005794">
    <property type="term" value="C:Golgi apparatus"/>
    <property type="evidence" value="ECO:0007669"/>
    <property type="project" value="TreeGrafter"/>
</dbReference>
<sequence>MIRRNALIVICVVVFVFTTYLFTTTLSSNVYNSLKSTKSNKKGRANAAFVILTTDDDLYGILSSIRQMEDRFNLRDSGGYDYVFLNERKFSKEFKKRTSAIISTHAYYGLVSPSDWQQPSWIDEDRAAASRHLMVLDKTLHGESVPYRNMCRFFSGKFYNHPLLQPYDYYWRIEPNVEYTCDLDQDPFLALQENGSQYGFTISILEFPDTIKTLWETVKDFMKDYPEHIAANNSMGFISDNEGETYNGCHFWSNFEIGNLNFFRSKAYNDFFNYLDKRGGFYYERWGDAPVHTIAAALLLPSDAILRMEPIGYNHEPYKHCPLGKKNWNRCSCRTVDSDIYHPHSCSRKWDVFVKHRSWQIN</sequence>
<dbReference type="Gene3D" id="3.90.550.10">
    <property type="entry name" value="Spore Coat Polysaccharide Biosynthesis Protein SpsA, Chain A"/>
    <property type="match status" value="1"/>
</dbReference>
<evidence type="ECO:0000313" key="4">
    <source>
        <dbReference type="EMBL" id="TIB12832.1"/>
    </source>
</evidence>
<feature type="active site" description="Nucleophile" evidence="3">
    <location>
        <position position="256"/>
    </location>
</feature>
<dbReference type="Pfam" id="PF01793">
    <property type="entry name" value="Glyco_transf_15"/>
    <property type="match status" value="1"/>
</dbReference>
<dbReference type="GO" id="GO:0000032">
    <property type="term" value="P:cell wall mannoprotein biosynthetic process"/>
    <property type="evidence" value="ECO:0007669"/>
    <property type="project" value="TreeGrafter"/>
</dbReference>
<name>A0A4T0KIF3_WALIC</name>
<evidence type="ECO:0000256" key="3">
    <source>
        <dbReference type="PIRSR" id="PIRSR018153-1"/>
    </source>
</evidence>
<dbReference type="PIRSF" id="PIRSF018153">
    <property type="entry name" value="Glyco_trans_15"/>
    <property type="match status" value="1"/>
</dbReference>